<evidence type="ECO:0000256" key="1">
    <source>
        <dbReference type="SAM" id="MobiDB-lite"/>
    </source>
</evidence>
<dbReference type="Proteomes" id="UP001597040">
    <property type="component" value="Unassembled WGS sequence"/>
</dbReference>
<proteinExistence type="predicted"/>
<keyword evidence="2" id="KW-0812">Transmembrane</keyword>
<feature type="transmembrane region" description="Helical" evidence="2">
    <location>
        <begin position="24"/>
        <end position="45"/>
    </location>
</feature>
<protein>
    <submittedName>
        <fullName evidence="3">Uncharacterized protein</fullName>
    </submittedName>
</protein>
<evidence type="ECO:0000256" key="2">
    <source>
        <dbReference type="SAM" id="Phobius"/>
    </source>
</evidence>
<keyword evidence="2" id="KW-0472">Membrane</keyword>
<evidence type="ECO:0000313" key="4">
    <source>
        <dbReference type="Proteomes" id="UP001597040"/>
    </source>
</evidence>
<keyword evidence="4" id="KW-1185">Reference proteome</keyword>
<name>A0ABW3LQE4_9BACI</name>
<keyword evidence="2" id="KW-1133">Transmembrane helix</keyword>
<feature type="region of interest" description="Disordered" evidence="1">
    <location>
        <begin position="1"/>
        <end position="21"/>
    </location>
</feature>
<reference evidence="4" key="1">
    <citation type="journal article" date="2019" name="Int. J. Syst. Evol. Microbiol.">
        <title>The Global Catalogue of Microorganisms (GCM) 10K type strain sequencing project: providing services to taxonomists for standard genome sequencing and annotation.</title>
        <authorList>
            <consortium name="The Broad Institute Genomics Platform"/>
            <consortium name="The Broad Institute Genome Sequencing Center for Infectious Disease"/>
            <person name="Wu L."/>
            <person name="Ma J."/>
        </authorList>
    </citation>
    <scope>NUCLEOTIDE SEQUENCE [LARGE SCALE GENOMIC DNA]</scope>
    <source>
        <strain evidence="4">CCUG 56754</strain>
    </source>
</reference>
<sequence>MKINQPIDHESNPTKNGSNHQKPMIGTIFKLFLASYVPASLYFILID</sequence>
<accession>A0ABW3LQE4</accession>
<dbReference type="EMBL" id="JBHTKJ010000074">
    <property type="protein sequence ID" value="MFD1040592.1"/>
    <property type="molecule type" value="Genomic_DNA"/>
</dbReference>
<evidence type="ECO:0000313" key="3">
    <source>
        <dbReference type="EMBL" id="MFD1040592.1"/>
    </source>
</evidence>
<organism evidence="3 4">
    <name type="scientific">Virgibacillus byunsanensis</name>
    <dbReference type="NCBI Taxonomy" id="570945"/>
    <lineage>
        <taxon>Bacteria</taxon>
        <taxon>Bacillati</taxon>
        <taxon>Bacillota</taxon>
        <taxon>Bacilli</taxon>
        <taxon>Bacillales</taxon>
        <taxon>Bacillaceae</taxon>
        <taxon>Virgibacillus</taxon>
    </lineage>
</organism>
<gene>
    <name evidence="3" type="ORF">ACFQ3N_19720</name>
</gene>
<dbReference type="RefSeq" id="WP_390364933.1">
    <property type="nucleotide sequence ID" value="NZ_JBHTKJ010000074.1"/>
</dbReference>
<comment type="caution">
    <text evidence="3">The sequence shown here is derived from an EMBL/GenBank/DDBJ whole genome shotgun (WGS) entry which is preliminary data.</text>
</comment>